<feature type="transmembrane region" description="Helical" evidence="1">
    <location>
        <begin position="74"/>
        <end position="91"/>
    </location>
</feature>
<evidence type="ECO:0000313" key="2">
    <source>
        <dbReference type="EMBL" id="KGA21530.1"/>
    </source>
</evidence>
<proteinExistence type="predicted"/>
<dbReference type="AlphaFoldDB" id="A0A094QBB3"/>
<feature type="transmembrane region" description="Helical" evidence="1">
    <location>
        <begin position="35"/>
        <end position="54"/>
    </location>
</feature>
<feature type="transmembrane region" description="Helical" evidence="1">
    <location>
        <begin position="129"/>
        <end position="147"/>
    </location>
</feature>
<organism evidence="2">
    <name type="scientific">freshwater metagenome</name>
    <dbReference type="NCBI Taxonomy" id="449393"/>
    <lineage>
        <taxon>unclassified sequences</taxon>
        <taxon>metagenomes</taxon>
        <taxon>ecological metagenomes</taxon>
    </lineage>
</organism>
<accession>A0A094QBB3</accession>
<evidence type="ECO:0000256" key="1">
    <source>
        <dbReference type="SAM" id="Phobius"/>
    </source>
</evidence>
<feature type="transmembrane region" description="Helical" evidence="1">
    <location>
        <begin position="98"/>
        <end position="117"/>
    </location>
</feature>
<name>A0A094QBB3_9ZZZZ</name>
<keyword evidence="1" id="KW-1133">Transmembrane helix</keyword>
<keyword evidence="1" id="KW-0472">Membrane</keyword>
<sequence>MVHSVFCGTLNCMNQRRKHQALDPRKWFDRLQPQTLQIAMWLLYLNGFFALIGFMDKSDWVGYARVSKGSLGSLVGLFVVVAFIGGGFLMANDRKVGYKLALTAAFSPFALRIWIMWSVPGIGVLDRITGNDTIGFIFEAALCALLLHPQSREHQRAWYS</sequence>
<comment type="caution">
    <text evidence="2">The sequence shown here is derived from an EMBL/GenBank/DDBJ whole genome shotgun (WGS) entry which is preliminary data.</text>
</comment>
<keyword evidence="1" id="KW-0812">Transmembrane</keyword>
<protein>
    <submittedName>
        <fullName evidence="2">Uncharacterized protein</fullName>
    </submittedName>
</protein>
<dbReference type="EMBL" id="JNSL01000005">
    <property type="protein sequence ID" value="KGA21530.1"/>
    <property type="molecule type" value="Genomic_DNA"/>
</dbReference>
<reference evidence="2" key="1">
    <citation type="submission" date="2014-06" db="EMBL/GenBank/DDBJ databases">
        <title>Key roles for freshwater Actinobacteria revealed by deep metagenomic sequencing.</title>
        <authorList>
            <person name="Ghai R."/>
            <person name="Mizuno C.M."/>
            <person name="Picazo A."/>
            <person name="Camacho A."/>
            <person name="Rodriguez-Valera F."/>
        </authorList>
    </citation>
    <scope>NUCLEOTIDE SEQUENCE</scope>
</reference>
<gene>
    <name evidence="2" type="ORF">GM51_1790</name>
</gene>